<evidence type="ECO:0000259" key="1">
    <source>
        <dbReference type="Pfam" id="PF12697"/>
    </source>
</evidence>
<reference evidence="2" key="1">
    <citation type="submission" date="2022-08" db="EMBL/GenBank/DDBJ databases">
        <authorList>
            <person name="Li F."/>
        </authorList>
    </citation>
    <scope>NUCLEOTIDE SEQUENCE</scope>
    <source>
        <strain evidence="2">MQZ15Z-1</strain>
    </source>
</reference>
<dbReference type="InterPro" id="IPR029058">
    <property type="entry name" value="AB_hydrolase_fold"/>
</dbReference>
<organism evidence="2 3">
    <name type="scientific">Ancylobacter mangrovi</name>
    <dbReference type="NCBI Taxonomy" id="2972472"/>
    <lineage>
        <taxon>Bacteria</taxon>
        <taxon>Pseudomonadati</taxon>
        <taxon>Pseudomonadota</taxon>
        <taxon>Alphaproteobacteria</taxon>
        <taxon>Hyphomicrobiales</taxon>
        <taxon>Xanthobacteraceae</taxon>
        <taxon>Ancylobacter</taxon>
    </lineage>
</organism>
<keyword evidence="3" id="KW-1185">Reference proteome</keyword>
<keyword evidence="2" id="KW-0378">Hydrolase</keyword>
<gene>
    <name evidence="2" type="ORF">NVS89_17565</name>
</gene>
<name>A0A9X2T3B5_9HYPH</name>
<dbReference type="GO" id="GO:0016787">
    <property type="term" value="F:hydrolase activity"/>
    <property type="evidence" value="ECO:0007669"/>
    <property type="project" value="UniProtKB-KW"/>
</dbReference>
<dbReference type="PRINTS" id="PR00111">
    <property type="entry name" value="ABHYDROLASE"/>
</dbReference>
<protein>
    <submittedName>
        <fullName evidence="2">Alpha/beta hydrolase</fullName>
    </submittedName>
</protein>
<dbReference type="AlphaFoldDB" id="A0A9X2T3B5"/>
<evidence type="ECO:0000313" key="2">
    <source>
        <dbReference type="EMBL" id="MCS0496897.1"/>
    </source>
</evidence>
<dbReference type="RefSeq" id="WP_258734055.1">
    <property type="nucleotide sequence ID" value="NZ_JANTHZ010000008.1"/>
</dbReference>
<dbReference type="InterPro" id="IPR050266">
    <property type="entry name" value="AB_hydrolase_sf"/>
</dbReference>
<dbReference type="InterPro" id="IPR000073">
    <property type="entry name" value="AB_hydrolase_1"/>
</dbReference>
<sequence>MDAAEAGRFIEAADARAEHAVTGSEGGRVVWRLFGAGPPLVLLHGGFGSWLHWLPMVERLEGRFRLLLPDMPGFRDSDPVPPDATPALLADRLAAGLAELAPAAATIRVAGFSFGGLVAVHLARHLEAQLAGLVLVAGGGLGEERDAVDLRSRRPGMSEGEMRSVAAHNLKVFMIADPARVDALAVEIQHCNTRRRPGLNSRVFSRTRDALGMLKAVKAPVGAVWGTRDPTVGEHLAERRRAVEAACPGALTAALPGCGHWIMQERPAELAAFLMRTFEPGTFGPETGGKHGGQPEP</sequence>
<dbReference type="SUPFAM" id="SSF53474">
    <property type="entry name" value="alpha/beta-Hydrolases"/>
    <property type="match status" value="1"/>
</dbReference>
<feature type="domain" description="AB hydrolase-1" evidence="1">
    <location>
        <begin position="40"/>
        <end position="272"/>
    </location>
</feature>
<dbReference type="PANTHER" id="PTHR43798">
    <property type="entry name" value="MONOACYLGLYCEROL LIPASE"/>
    <property type="match status" value="1"/>
</dbReference>
<dbReference type="Pfam" id="PF12697">
    <property type="entry name" value="Abhydrolase_6"/>
    <property type="match status" value="1"/>
</dbReference>
<evidence type="ECO:0000313" key="3">
    <source>
        <dbReference type="Proteomes" id="UP001151088"/>
    </source>
</evidence>
<accession>A0A9X2T3B5</accession>
<dbReference type="Gene3D" id="3.40.50.1820">
    <property type="entry name" value="alpha/beta hydrolase"/>
    <property type="match status" value="1"/>
</dbReference>
<proteinExistence type="predicted"/>
<dbReference type="EMBL" id="JANTHZ010000008">
    <property type="protein sequence ID" value="MCS0496897.1"/>
    <property type="molecule type" value="Genomic_DNA"/>
</dbReference>
<dbReference type="Proteomes" id="UP001151088">
    <property type="component" value="Unassembled WGS sequence"/>
</dbReference>
<comment type="caution">
    <text evidence="2">The sequence shown here is derived from an EMBL/GenBank/DDBJ whole genome shotgun (WGS) entry which is preliminary data.</text>
</comment>